<feature type="compositionally biased region" description="Basic residues" evidence="1">
    <location>
        <begin position="491"/>
        <end position="502"/>
    </location>
</feature>
<gene>
    <name evidence="3" type="ORF">M9Y10_006301</name>
</gene>
<dbReference type="InterPro" id="IPR029071">
    <property type="entry name" value="Ubiquitin-like_domsf"/>
</dbReference>
<feature type="compositionally biased region" description="Basic and acidic residues" evidence="1">
    <location>
        <begin position="451"/>
        <end position="480"/>
    </location>
</feature>
<dbReference type="PROSITE" id="PS50053">
    <property type="entry name" value="UBIQUITIN_2"/>
    <property type="match status" value="1"/>
</dbReference>
<feature type="compositionally biased region" description="Basic and acidic residues" evidence="1">
    <location>
        <begin position="690"/>
        <end position="703"/>
    </location>
</feature>
<sequence>MTQEKHFYYSINNSPIICIKIDLNTCETTSDLKKKIATQNNIPNLELLYKNPPKEHVLIYIREYYQFNLKHYKYISSFKQKGQYFSDYCIGHNLSIISYQDSKKEIRYKPELNGSYVILEYARKQFTLCVNEPIKNAIILIKEAFPHSEKIFIYNHSSELLNANQLLKKEEKYTIFVFYQITFKLNESDISIKLSMDYLSTVTDAKEQLVTVFEEPPRINPDDIILYDKKNEVVQNSYTLIKAIRNLDEFFYFDIKNRPKIKLKKSLIMYSEEKVPDLSDHFEPPLNIHDYKYDIISKSPKKKLNTDFLNDKFDSDSTETKCKKKSKIDFNSDSNLDLKEQKRTKANKIKVNKFVPTVDYFGDDENKKAVIKLKDRKFESDSSPKPRDRRDFNSEPMKEDINFESEPSRSPHLNRPKKKIAPKLTEIKNDDEDDQKRIEKKSDIKPISPLHGERSFHSDVPKEDHNFDSDSDLKSKKTEDNFNSDSNQKKNLMKAKLRKKFKPTTTPDKTDEKPSEPIIAIELIFEKNEKEAFRMKVPFHMNMKEIEREIRFRRKIKEHLNIKYREKNGTKKIGPDVSVGEIKEKITHPETKKNILYIEVIHEGNEKGNKIKSRNEQQQITLIRPKRAKDKSKDEEEEPKEKETDWRTKSGKNLTTKSKQTKGKDDEDELKEKEADWKSKSRKNIITEMTRTKDKDGESDWRTKSGRNLTTKSKRTKGKDEDEEPKEKETDWKSKSRKNIITEMTRTKDKDGESDWRTKSGRNLTTKSKRTKGKDEDEEPKEKETDWKSKTGKNFTTEKKRTKETENDEADTKSKSNKKIFDTSKKSINDDDSKPNAKRKRRKSVNAMKPKTTPVEEESPERPIKKRRPNSVTRSITYNYQTNKSEKLQKISLLPNATVATFKSALAKRENVKASNVRALFAGKELLDNILLEALDVGTSTIFVYIRSDEDILLLTAKALQTGDDYYEYEYEYED</sequence>
<name>A0ABR2JE15_9EUKA</name>
<dbReference type="Pfam" id="PF00240">
    <property type="entry name" value="ubiquitin"/>
    <property type="match status" value="1"/>
</dbReference>
<organism evidence="3 4">
    <name type="scientific">Tritrichomonas musculus</name>
    <dbReference type="NCBI Taxonomy" id="1915356"/>
    <lineage>
        <taxon>Eukaryota</taxon>
        <taxon>Metamonada</taxon>
        <taxon>Parabasalia</taxon>
        <taxon>Tritrichomonadida</taxon>
        <taxon>Tritrichomonadidae</taxon>
        <taxon>Tritrichomonas</taxon>
    </lineage>
</organism>
<comment type="caution">
    <text evidence="3">The sequence shown here is derived from an EMBL/GenBank/DDBJ whole genome shotgun (WGS) entry which is preliminary data.</text>
</comment>
<dbReference type="InterPro" id="IPR000626">
    <property type="entry name" value="Ubiquitin-like_dom"/>
</dbReference>
<feature type="compositionally biased region" description="Basic and acidic residues" evidence="1">
    <location>
        <begin position="631"/>
        <end position="648"/>
    </location>
</feature>
<feature type="compositionally biased region" description="Basic and acidic residues" evidence="1">
    <location>
        <begin position="745"/>
        <end position="758"/>
    </location>
</feature>
<feature type="region of interest" description="Disordered" evidence="1">
    <location>
        <begin position="376"/>
        <end position="514"/>
    </location>
</feature>
<protein>
    <recommendedName>
        <fullName evidence="2">Ubiquitin-like domain-containing protein</fullName>
    </recommendedName>
</protein>
<evidence type="ECO:0000313" key="3">
    <source>
        <dbReference type="EMBL" id="KAK8876114.1"/>
    </source>
</evidence>
<evidence type="ECO:0000256" key="1">
    <source>
        <dbReference type="SAM" id="MobiDB-lite"/>
    </source>
</evidence>
<feature type="compositionally biased region" description="Basic and acidic residues" evidence="1">
    <location>
        <begin position="376"/>
        <end position="409"/>
    </location>
</feature>
<feature type="compositionally biased region" description="Basic and acidic residues" evidence="1">
    <location>
        <begin position="796"/>
        <end position="835"/>
    </location>
</feature>
<dbReference type="Proteomes" id="UP001470230">
    <property type="component" value="Unassembled WGS sequence"/>
</dbReference>
<feature type="compositionally biased region" description="Basic and acidic residues" evidence="1">
    <location>
        <begin position="434"/>
        <end position="444"/>
    </location>
</feature>
<dbReference type="EMBL" id="JAPFFF010000012">
    <property type="protein sequence ID" value="KAK8876114.1"/>
    <property type="molecule type" value="Genomic_DNA"/>
</dbReference>
<accession>A0ABR2JE15</accession>
<evidence type="ECO:0000259" key="2">
    <source>
        <dbReference type="PROSITE" id="PS50053"/>
    </source>
</evidence>
<keyword evidence="4" id="KW-1185">Reference proteome</keyword>
<reference evidence="3 4" key="1">
    <citation type="submission" date="2024-04" db="EMBL/GenBank/DDBJ databases">
        <title>Tritrichomonas musculus Genome.</title>
        <authorList>
            <person name="Alves-Ferreira E."/>
            <person name="Grigg M."/>
            <person name="Lorenzi H."/>
            <person name="Galac M."/>
        </authorList>
    </citation>
    <scope>NUCLEOTIDE SEQUENCE [LARGE SCALE GENOMIC DNA]</scope>
    <source>
        <strain evidence="3 4">EAF2021</strain>
    </source>
</reference>
<feature type="compositionally biased region" description="Basic and acidic residues" evidence="1">
    <location>
        <begin position="725"/>
        <end position="734"/>
    </location>
</feature>
<feature type="compositionally biased region" description="Basic and acidic residues" evidence="1">
    <location>
        <begin position="662"/>
        <end position="679"/>
    </location>
</feature>
<dbReference type="Gene3D" id="3.10.20.90">
    <property type="entry name" value="Phosphatidylinositol 3-kinase Catalytic Subunit, Chain A, domain 1"/>
    <property type="match status" value="1"/>
</dbReference>
<feature type="compositionally biased region" description="Basic and acidic residues" evidence="1">
    <location>
        <begin position="780"/>
        <end position="789"/>
    </location>
</feature>
<feature type="domain" description="Ubiquitin-like" evidence="2">
    <location>
        <begin position="876"/>
        <end position="937"/>
    </location>
</feature>
<feature type="compositionally biased region" description="Basic residues" evidence="1">
    <location>
        <begin position="412"/>
        <end position="421"/>
    </location>
</feature>
<dbReference type="SUPFAM" id="SSF54236">
    <property type="entry name" value="Ubiquitin-like"/>
    <property type="match status" value="1"/>
</dbReference>
<evidence type="ECO:0000313" key="4">
    <source>
        <dbReference type="Proteomes" id="UP001470230"/>
    </source>
</evidence>
<feature type="region of interest" description="Disordered" evidence="1">
    <location>
        <begin position="608"/>
        <end position="873"/>
    </location>
</feature>
<proteinExistence type="predicted"/>